<keyword evidence="1" id="KW-0479">Metal-binding</keyword>
<accession>A0ABQ9JLR1</accession>
<reference evidence="2" key="1">
    <citation type="journal article" date="2023" name="Insect Mol. Biol.">
        <title>Genome sequencing provides insights into the evolution of gene families encoding plant cell wall-degrading enzymes in longhorned beetles.</title>
        <authorList>
            <person name="Shin N.R."/>
            <person name="Okamura Y."/>
            <person name="Kirsch R."/>
            <person name="Pauchet Y."/>
        </authorList>
    </citation>
    <scope>NUCLEOTIDE SEQUENCE</scope>
    <source>
        <strain evidence="2">MMC_N1</strain>
    </source>
</reference>
<dbReference type="EC" id="3.4.24.-" evidence="1"/>
<keyword evidence="1" id="KW-0645">Protease</keyword>
<sequence>MYEWGRFAFNIKEAHQNCVKSKALSSVLAVRNISKVEAVDAIERVFTKCYSDLRTDWEEIKGIPIICSKRMMKGFIMAMSNN</sequence>
<gene>
    <name evidence="2" type="ORF">NQ317_017969</name>
</gene>
<evidence type="ECO:0000313" key="2">
    <source>
        <dbReference type="EMBL" id="KAJ8979126.1"/>
    </source>
</evidence>
<dbReference type="Pfam" id="PF09768">
    <property type="entry name" value="Peptidase_M76"/>
    <property type="match status" value="1"/>
</dbReference>
<evidence type="ECO:0000313" key="3">
    <source>
        <dbReference type="Proteomes" id="UP001162164"/>
    </source>
</evidence>
<keyword evidence="1" id="KW-0482">Metalloprotease</keyword>
<name>A0ABQ9JLR1_9CUCU</name>
<comment type="caution">
    <text evidence="2">The sequence shown here is derived from an EMBL/GenBank/DDBJ whole genome shotgun (WGS) entry which is preliminary data.</text>
</comment>
<keyword evidence="1" id="KW-0378">Hydrolase</keyword>
<evidence type="ECO:0000256" key="1">
    <source>
        <dbReference type="RuleBase" id="RU364057"/>
    </source>
</evidence>
<protein>
    <recommendedName>
        <fullName evidence="1">Mitochondrial inner membrane protease ATP23</fullName>
        <ecNumber evidence="1">3.4.24.-</ecNumber>
    </recommendedName>
</protein>
<organism evidence="2 3">
    <name type="scientific">Molorchus minor</name>
    <dbReference type="NCBI Taxonomy" id="1323400"/>
    <lineage>
        <taxon>Eukaryota</taxon>
        <taxon>Metazoa</taxon>
        <taxon>Ecdysozoa</taxon>
        <taxon>Arthropoda</taxon>
        <taxon>Hexapoda</taxon>
        <taxon>Insecta</taxon>
        <taxon>Pterygota</taxon>
        <taxon>Neoptera</taxon>
        <taxon>Endopterygota</taxon>
        <taxon>Coleoptera</taxon>
        <taxon>Polyphaga</taxon>
        <taxon>Cucujiformia</taxon>
        <taxon>Chrysomeloidea</taxon>
        <taxon>Cerambycidae</taxon>
        <taxon>Lamiinae</taxon>
        <taxon>Monochamini</taxon>
        <taxon>Molorchus</taxon>
    </lineage>
</organism>
<dbReference type="Proteomes" id="UP001162164">
    <property type="component" value="Unassembled WGS sequence"/>
</dbReference>
<dbReference type="EMBL" id="JAPWTJ010000370">
    <property type="protein sequence ID" value="KAJ8979126.1"/>
    <property type="molecule type" value="Genomic_DNA"/>
</dbReference>
<comment type="similarity">
    <text evidence="1">Belongs to the peptidase M76 family.</text>
</comment>
<proteinExistence type="inferred from homology"/>
<keyword evidence="3" id="KW-1185">Reference proteome</keyword>
<dbReference type="InterPro" id="IPR019165">
    <property type="entry name" value="Peptidase_M76_ATP23"/>
</dbReference>